<keyword evidence="1" id="KW-0472">Membrane</keyword>
<comment type="caution">
    <text evidence="2">The sequence shown here is derived from an EMBL/GenBank/DDBJ whole genome shotgun (WGS) entry which is preliminary data.</text>
</comment>
<evidence type="ECO:0000256" key="1">
    <source>
        <dbReference type="SAM" id="Phobius"/>
    </source>
</evidence>
<protein>
    <submittedName>
        <fullName evidence="2">Uncharacterized protein</fullName>
    </submittedName>
</protein>
<gene>
    <name evidence="2" type="ORF">TRSC58_07596</name>
</gene>
<organism evidence="2 3">
    <name type="scientific">Trypanosoma rangeli SC58</name>
    <dbReference type="NCBI Taxonomy" id="429131"/>
    <lineage>
        <taxon>Eukaryota</taxon>
        <taxon>Discoba</taxon>
        <taxon>Euglenozoa</taxon>
        <taxon>Kinetoplastea</taxon>
        <taxon>Metakinetoplastina</taxon>
        <taxon>Trypanosomatida</taxon>
        <taxon>Trypanosomatidae</taxon>
        <taxon>Trypanosoma</taxon>
        <taxon>Herpetosoma</taxon>
    </lineage>
</organism>
<keyword evidence="1" id="KW-0812">Transmembrane</keyword>
<keyword evidence="1" id="KW-1133">Transmembrane helix</keyword>
<dbReference type="AlphaFoldDB" id="A0A061IRT4"/>
<evidence type="ECO:0000313" key="2">
    <source>
        <dbReference type="EMBL" id="ESL04864.1"/>
    </source>
</evidence>
<reference evidence="2 3" key="1">
    <citation type="submission" date="2013-07" db="EMBL/GenBank/DDBJ databases">
        <authorList>
            <person name="Stoco P.H."/>
            <person name="Wagner G."/>
            <person name="Gerber A."/>
            <person name="Zaha A."/>
            <person name="Thompson C."/>
            <person name="Bartholomeu D.C."/>
            <person name="Luckemeyer D.D."/>
            <person name="Bahia D."/>
            <person name="Loreto E."/>
            <person name="Prestes E.B."/>
            <person name="Lima F.M."/>
            <person name="Rodrigues-Luiz G."/>
            <person name="Vallejo G.A."/>
            <person name="Filho J.F."/>
            <person name="Monteiro K.M."/>
            <person name="Tyler K.M."/>
            <person name="de Almeida L.G."/>
            <person name="Ortiz M.F."/>
            <person name="Siervo M.A."/>
            <person name="de Moraes M.H."/>
            <person name="Cunha O.L."/>
            <person name="Mendonca-Neto R."/>
            <person name="Silva R."/>
            <person name="Teixeira S.M."/>
            <person name="Murta S.M."/>
            <person name="Sincero T.C."/>
            <person name="Mendes T.A."/>
            <person name="Urmenyi T.P."/>
            <person name="Silva V.G."/>
            <person name="da Rocha W.D."/>
            <person name="Andersson B."/>
            <person name="Romanha A.J."/>
            <person name="Steindel M."/>
            <person name="de Vasconcelos A.T."/>
            <person name="Grisard E.C."/>
        </authorList>
    </citation>
    <scope>NUCLEOTIDE SEQUENCE [LARGE SCALE GENOMIC DNA]</scope>
    <source>
        <strain evidence="2 3">SC58</strain>
    </source>
</reference>
<dbReference type="VEuPathDB" id="TriTrypDB:TRSC58_07596"/>
<proteinExistence type="predicted"/>
<evidence type="ECO:0000313" key="3">
    <source>
        <dbReference type="Proteomes" id="UP000031737"/>
    </source>
</evidence>
<dbReference type="Proteomes" id="UP000031737">
    <property type="component" value="Unassembled WGS sequence"/>
</dbReference>
<name>A0A061IRT4_TRYRA</name>
<keyword evidence="3" id="KW-1185">Reference proteome</keyword>
<feature type="transmembrane region" description="Helical" evidence="1">
    <location>
        <begin position="25"/>
        <end position="54"/>
    </location>
</feature>
<dbReference type="EMBL" id="AUPL01008250">
    <property type="protein sequence ID" value="ESL04864.1"/>
    <property type="molecule type" value="Genomic_DNA"/>
</dbReference>
<sequence>MHARGWPASNNSNCERGGEQKKITLSSVCVCVFTILFFVLFSFASTFVCVFVYADAEGSEAVGAGTLFARV</sequence>
<accession>A0A061IRT4</accession>